<comment type="caution">
    <text evidence="2">The sequence shown here is derived from an EMBL/GenBank/DDBJ whole genome shotgun (WGS) entry which is preliminary data.</text>
</comment>
<sequence>MAATQAENQQNDVNSEKVQSDQHLNVRNSLMQNGTDKSGVRGGGSVVHTKAKNTGGKNIALEMSQYRQDGSGGGSSAVPGQTNTAGSGPPSVGTPGPNSSSESGLGELESSTGATAASTDSSMYSSDGPPAQMQAADGHGYGFSYGRDMHNSAEGGVHAFGPRQPFAGPKQISSHQPLQPHQRFVPGPSISQPSGPTPTLNQLLQSPHPHRYPNSYGHPDQHYNQVWPSQKSLQQGYAPGPPGGQAPGAGGALQRTAGGGGHVLQFIIVYFLLQLSPAYGGGNASSPSYGESRTGWPGPGQHGPGSPGQPNSLAPVSQPSPQPSQTPSHSPGPGSGMPPSPQHQPHQGFPSRPAPPTTPNAHAPDAALALAQQRSRLTSKGYRGMCAALPVHVKPVKCRSLLIETAPCGTAACYSTLHCISLWIHVVFCMGLLGFVLDPVA</sequence>
<feature type="compositionally biased region" description="Polar residues" evidence="1">
    <location>
        <begin position="1"/>
        <end position="13"/>
    </location>
</feature>
<evidence type="ECO:0000313" key="3">
    <source>
        <dbReference type="Proteomes" id="UP001162164"/>
    </source>
</evidence>
<organism evidence="2 3">
    <name type="scientific">Molorchus minor</name>
    <dbReference type="NCBI Taxonomy" id="1323400"/>
    <lineage>
        <taxon>Eukaryota</taxon>
        <taxon>Metazoa</taxon>
        <taxon>Ecdysozoa</taxon>
        <taxon>Arthropoda</taxon>
        <taxon>Hexapoda</taxon>
        <taxon>Insecta</taxon>
        <taxon>Pterygota</taxon>
        <taxon>Neoptera</taxon>
        <taxon>Endopterygota</taxon>
        <taxon>Coleoptera</taxon>
        <taxon>Polyphaga</taxon>
        <taxon>Cucujiformia</taxon>
        <taxon>Chrysomeloidea</taxon>
        <taxon>Cerambycidae</taxon>
        <taxon>Lamiinae</taxon>
        <taxon>Monochamini</taxon>
        <taxon>Molorchus</taxon>
    </lineage>
</organism>
<feature type="compositionally biased region" description="Polar residues" evidence="1">
    <location>
        <begin position="21"/>
        <end position="36"/>
    </location>
</feature>
<dbReference type="Proteomes" id="UP001162164">
    <property type="component" value="Unassembled WGS sequence"/>
</dbReference>
<keyword evidence="3" id="KW-1185">Reference proteome</keyword>
<feature type="region of interest" description="Disordered" evidence="1">
    <location>
        <begin position="281"/>
        <end position="362"/>
    </location>
</feature>
<protein>
    <recommendedName>
        <fullName evidence="4">Trithorax group protein osa-like</fullName>
    </recommendedName>
</protein>
<feature type="compositionally biased region" description="Polar residues" evidence="1">
    <location>
        <begin position="222"/>
        <end position="233"/>
    </location>
</feature>
<feature type="compositionally biased region" description="Low complexity" evidence="1">
    <location>
        <begin position="86"/>
        <end position="122"/>
    </location>
</feature>
<reference evidence="2" key="1">
    <citation type="journal article" date="2023" name="Insect Mol. Biol.">
        <title>Genome sequencing provides insights into the evolution of gene families encoding plant cell wall-degrading enzymes in longhorned beetles.</title>
        <authorList>
            <person name="Shin N.R."/>
            <person name="Okamura Y."/>
            <person name="Kirsch R."/>
            <person name="Pauchet Y."/>
        </authorList>
    </citation>
    <scope>NUCLEOTIDE SEQUENCE</scope>
    <source>
        <strain evidence="2">MMC_N1</strain>
    </source>
</reference>
<feature type="region of interest" description="Disordered" evidence="1">
    <location>
        <begin position="1"/>
        <end position="139"/>
    </location>
</feature>
<proteinExistence type="predicted"/>
<feature type="compositionally biased region" description="Polar residues" evidence="1">
    <location>
        <begin position="189"/>
        <end position="205"/>
    </location>
</feature>
<feature type="compositionally biased region" description="Gly residues" evidence="1">
    <location>
        <begin position="297"/>
        <end position="306"/>
    </location>
</feature>
<dbReference type="EMBL" id="JAPWTJ010000305">
    <property type="protein sequence ID" value="KAJ8979896.1"/>
    <property type="molecule type" value="Genomic_DNA"/>
</dbReference>
<accession>A0ABQ9JNR1</accession>
<evidence type="ECO:0000256" key="1">
    <source>
        <dbReference type="SAM" id="MobiDB-lite"/>
    </source>
</evidence>
<evidence type="ECO:0000313" key="2">
    <source>
        <dbReference type="EMBL" id="KAJ8979896.1"/>
    </source>
</evidence>
<gene>
    <name evidence="2" type="ORF">NQ317_017519</name>
</gene>
<name>A0ABQ9JNR1_9CUCU</name>
<feature type="region of interest" description="Disordered" evidence="1">
    <location>
        <begin position="154"/>
        <end position="253"/>
    </location>
</feature>
<evidence type="ECO:0008006" key="4">
    <source>
        <dbReference type="Google" id="ProtNLM"/>
    </source>
</evidence>